<dbReference type="OrthoDB" id="6416275at2759"/>
<feature type="region of interest" description="Disordered" evidence="5">
    <location>
        <begin position="1"/>
        <end position="31"/>
    </location>
</feature>
<dbReference type="InterPro" id="IPR000940">
    <property type="entry name" value="NNMT_TEMT_trans"/>
</dbReference>
<dbReference type="SUPFAM" id="SSF53335">
    <property type="entry name" value="S-adenosyl-L-methionine-dependent methyltransferases"/>
    <property type="match status" value="1"/>
</dbReference>
<feature type="region of interest" description="Disordered" evidence="5">
    <location>
        <begin position="44"/>
        <end position="63"/>
    </location>
</feature>
<dbReference type="GO" id="GO:0032259">
    <property type="term" value="P:methylation"/>
    <property type="evidence" value="ECO:0007669"/>
    <property type="project" value="UniProtKB-KW"/>
</dbReference>
<evidence type="ECO:0000256" key="2">
    <source>
        <dbReference type="ARBA" id="ARBA00022603"/>
    </source>
</evidence>
<evidence type="ECO:0000256" key="4">
    <source>
        <dbReference type="ARBA" id="ARBA00022691"/>
    </source>
</evidence>
<accession>A0A3R7PJH1</accession>
<dbReference type="EMBL" id="QCYY01002657">
    <property type="protein sequence ID" value="ROT68563.1"/>
    <property type="molecule type" value="Genomic_DNA"/>
</dbReference>
<dbReference type="Pfam" id="PF01234">
    <property type="entry name" value="NNMT_PNMT_TEMT"/>
    <property type="match status" value="1"/>
</dbReference>
<dbReference type="Gene3D" id="3.40.50.150">
    <property type="entry name" value="Vaccinia Virus protein VP39"/>
    <property type="match status" value="1"/>
</dbReference>
<reference evidence="6 7" key="2">
    <citation type="submission" date="2019-01" db="EMBL/GenBank/DDBJ databases">
        <title>The decoding of complex shrimp genome reveals the adaptation for benthos swimmer, frequently molting mechanism and breeding impact on genome.</title>
        <authorList>
            <person name="Sun Y."/>
            <person name="Gao Y."/>
            <person name="Yu Y."/>
        </authorList>
    </citation>
    <scope>NUCLEOTIDE SEQUENCE [LARGE SCALE GENOMIC DNA]</scope>
    <source>
        <tissue evidence="6">Muscle</tissue>
    </source>
</reference>
<feature type="compositionally biased region" description="Basic residues" evidence="5">
    <location>
        <begin position="1"/>
        <end position="16"/>
    </location>
</feature>
<dbReference type="Proteomes" id="UP000283509">
    <property type="component" value="Unassembled WGS sequence"/>
</dbReference>
<comment type="caution">
    <text evidence="6">The sequence shown here is derived from an EMBL/GenBank/DDBJ whole genome shotgun (WGS) entry which is preliminary data.</text>
</comment>
<organism evidence="6 7">
    <name type="scientific">Penaeus vannamei</name>
    <name type="common">Whiteleg shrimp</name>
    <name type="synonym">Litopenaeus vannamei</name>
    <dbReference type="NCBI Taxonomy" id="6689"/>
    <lineage>
        <taxon>Eukaryota</taxon>
        <taxon>Metazoa</taxon>
        <taxon>Ecdysozoa</taxon>
        <taxon>Arthropoda</taxon>
        <taxon>Crustacea</taxon>
        <taxon>Multicrustacea</taxon>
        <taxon>Malacostraca</taxon>
        <taxon>Eumalacostraca</taxon>
        <taxon>Eucarida</taxon>
        <taxon>Decapoda</taxon>
        <taxon>Dendrobranchiata</taxon>
        <taxon>Penaeoidea</taxon>
        <taxon>Penaeidae</taxon>
        <taxon>Penaeus</taxon>
    </lineage>
</organism>
<reference evidence="6 7" key="1">
    <citation type="submission" date="2018-04" db="EMBL/GenBank/DDBJ databases">
        <authorList>
            <person name="Zhang X."/>
            <person name="Yuan J."/>
            <person name="Li F."/>
            <person name="Xiang J."/>
        </authorList>
    </citation>
    <scope>NUCLEOTIDE SEQUENCE [LARGE SCALE GENOMIC DNA]</scope>
    <source>
        <tissue evidence="6">Muscle</tissue>
    </source>
</reference>
<keyword evidence="7" id="KW-1185">Reference proteome</keyword>
<evidence type="ECO:0000313" key="7">
    <source>
        <dbReference type="Proteomes" id="UP000283509"/>
    </source>
</evidence>
<protein>
    <submittedName>
        <fullName evidence="6">Uncharacterized protein</fullName>
    </submittedName>
</protein>
<keyword evidence="3" id="KW-0808">Transferase</keyword>
<evidence type="ECO:0000256" key="1">
    <source>
        <dbReference type="ARBA" id="ARBA00007996"/>
    </source>
</evidence>
<feature type="compositionally biased region" description="Polar residues" evidence="5">
    <location>
        <begin position="44"/>
        <end position="60"/>
    </location>
</feature>
<dbReference type="CDD" id="cd02440">
    <property type="entry name" value="AdoMet_MTases"/>
    <property type="match status" value="1"/>
</dbReference>
<comment type="similarity">
    <text evidence="1">Belongs to the class I-like SAM-binding methyltransferase superfamily. NNMT/PNMT/TEMT family.</text>
</comment>
<evidence type="ECO:0000256" key="5">
    <source>
        <dbReference type="SAM" id="MobiDB-lite"/>
    </source>
</evidence>
<dbReference type="PROSITE" id="PS51681">
    <property type="entry name" value="SAM_MT_NNMT_PNMT_TEMT"/>
    <property type="match status" value="1"/>
</dbReference>
<dbReference type="AlphaFoldDB" id="A0A3R7PJH1"/>
<name>A0A3R7PJH1_PENVA</name>
<gene>
    <name evidence="6" type="ORF">C7M84_013295</name>
</gene>
<feature type="compositionally biased region" description="Basic and acidic residues" evidence="5">
    <location>
        <begin position="17"/>
        <end position="31"/>
    </location>
</feature>
<keyword evidence="4" id="KW-0949">S-adenosyl-L-methionine</keyword>
<proteinExistence type="inferred from homology"/>
<evidence type="ECO:0000313" key="6">
    <source>
        <dbReference type="EMBL" id="ROT68563.1"/>
    </source>
</evidence>
<dbReference type="PANTHER" id="PTHR10867:SF17">
    <property type="entry name" value="NICOTINAMIDE N-METHYLTRANSFERASE"/>
    <property type="match status" value="1"/>
</dbReference>
<keyword evidence="2" id="KW-0489">Methyltransferase</keyword>
<dbReference type="PANTHER" id="PTHR10867">
    <property type="entry name" value="NNMT/PNMT/TEMT FAMILY MEMBER"/>
    <property type="match status" value="1"/>
</dbReference>
<sequence length="334" mass="37819">MHRSGRHPKATRTFRRHNTEQAEGKKTARETPHSILLDIARQCKTNTTESNTKQNKTKMTSPGPRLLFCQEHVEEVKQQYLEEFDPRQYHRTFYSSLDDEVKFFLRRYQEAFTNDPLLSARCRSRRRVLEFGCGPVPVYAASAAYFTESITLGEITPANRSEIESWMDRRPESLDWTPFFSYLASLGGGRKAEEIAERLREVFQVVIPCDGALEEPLAPIRQRYDVIMTTLCLEFATTTKDDHRTMLGRVVSLLRPGGVLLMAGALGNTSYAVGSTRYPSVSLQKEDLEEAVASVGLSVTSMTTLERLTSSKEKPADHLGVFFLVAENREEPGV</sequence>
<evidence type="ECO:0000256" key="3">
    <source>
        <dbReference type="ARBA" id="ARBA00022679"/>
    </source>
</evidence>
<dbReference type="InterPro" id="IPR029063">
    <property type="entry name" value="SAM-dependent_MTases_sf"/>
</dbReference>
<dbReference type="GO" id="GO:0008170">
    <property type="term" value="F:N-methyltransferase activity"/>
    <property type="evidence" value="ECO:0007669"/>
    <property type="project" value="TreeGrafter"/>
</dbReference>
<dbReference type="GO" id="GO:0005829">
    <property type="term" value="C:cytosol"/>
    <property type="evidence" value="ECO:0007669"/>
    <property type="project" value="TreeGrafter"/>
</dbReference>